<dbReference type="AlphaFoldDB" id="A0A0G1CJW7"/>
<dbReference type="EMBL" id="LCFB01000005">
    <property type="protein sequence ID" value="KKS85782.1"/>
    <property type="molecule type" value="Genomic_DNA"/>
</dbReference>
<proteinExistence type="predicted"/>
<evidence type="ECO:0000313" key="1">
    <source>
        <dbReference type="EMBL" id="KKS85782.1"/>
    </source>
</evidence>
<dbReference type="STRING" id="1618436.UV59_C0005G0033"/>
<sequence length="151" mass="16776">MVTLAERLPGLTHAEPDTRPGIIRSLELRNASTPSDFLKTNNIDGPLEAHLGTEGLPSYELVKYFAQKNSDLAAIGTITHSADDNWKAAEQLLRHKWDEFFSQHTNIEGIPVEVMTDWEKLHCFIQEIWASEGAHYSGNGYQDGNNGSGNP</sequence>
<protein>
    <submittedName>
        <fullName evidence="1">Uncharacterized protein</fullName>
    </submittedName>
</protein>
<reference evidence="1 2" key="1">
    <citation type="journal article" date="2015" name="Nature">
        <title>rRNA introns, odd ribosomes, and small enigmatic genomes across a large radiation of phyla.</title>
        <authorList>
            <person name="Brown C.T."/>
            <person name="Hug L.A."/>
            <person name="Thomas B.C."/>
            <person name="Sharon I."/>
            <person name="Castelle C.J."/>
            <person name="Singh A."/>
            <person name="Wilkins M.J."/>
            <person name="Williams K.H."/>
            <person name="Banfield J.F."/>
        </authorList>
    </citation>
    <scope>NUCLEOTIDE SEQUENCE [LARGE SCALE GENOMIC DNA]</scope>
</reference>
<organism evidence="1 2">
    <name type="scientific">Candidatus Gottesmanbacteria bacterium GW2011_GWA1_43_11</name>
    <dbReference type="NCBI Taxonomy" id="1618436"/>
    <lineage>
        <taxon>Bacteria</taxon>
        <taxon>Candidatus Gottesmaniibacteriota</taxon>
    </lineage>
</organism>
<gene>
    <name evidence="1" type="ORF">UV59_C0005G0033</name>
</gene>
<accession>A0A0G1CJW7</accession>
<comment type="caution">
    <text evidence="1">The sequence shown here is derived from an EMBL/GenBank/DDBJ whole genome shotgun (WGS) entry which is preliminary data.</text>
</comment>
<evidence type="ECO:0000313" key="2">
    <source>
        <dbReference type="Proteomes" id="UP000034543"/>
    </source>
</evidence>
<dbReference type="Proteomes" id="UP000034543">
    <property type="component" value="Unassembled WGS sequence"/>
</dbReference>
<name>A0A0G1CJW7_9BACT</name>